<evidence type="ECO:0000313" key="1">
    <source>
        <dbReference type="EMBL" id="TVP41815.1"/>
    </source>
</evidence>
<sequence length="49" mass="5792">MREVNALCILMILSKRMNTMKVGMKVLRNDKIKNFIILLKLLDKKDETQ</sequence>
<dbReference type="EMBL" id="VOAH01000001">
    <property type="protein sequence ID" value="TVP41815.1"/>
    <property type="molecule type" value="Genomic_DNA"/>
</dbReference>
<keyword evidence="2" id="KW-1185">Reference proteome</keyword>
<dbReference type="AlphaFoldDB" id="A0A557SZ00"/>
<reference evidence="1 2" key="1">
    <citation type="journal article" date="2019" name="Front. Microbiol.">
        <title>Ammonia Oxidation by the Arctic Terrestrial Thaumarchaeote Candidatus Nitrosocosmicus arcticus Is Stimulated by Increasing Temperatures.</title>
        <authorList>
            <person name="Alves R.J.E."/>
            <person name="Kerou M."/>
            <person name="Zappe A."/>
            <person name="Bittner R."/>
            <person name="Abby S.S."/>
            <person name="Schmidt H.A."/>
            <person name="Pfeifer K."/>
            <person name="Schleper C."/>
        </authorList>
    </citation>
    <scope>NUCLEOTIDE SEQUENCE [LARGE SCALE GENOMIC DNA]</scope>
    <source>
        <strain evidence="1 2">Kfb</strain>
    </source>
</reference>
<organism evidence="1 2">
    <name type="scientific">Candidatus Nitrosocosmicus arcticus</name>
    <dbReference type="NCBI Taxonomy" id="2035267"/>
    <lineage>
        <taxon>Archaea</taxon>
        <taxon>Nitrososphaerota</taxon>
        <taxon>Nitrososphaeria</taxon>
        <taxon>Nitrososphaerales</taxon>
        <taxon>Nitrososphaeraceae</taxon>
        <taxon>Candidatus Nitrosocosmicus</taxon>
    </lineage>
</organism>
<gene>
    <name evidence="1" type="ORF">NARC_10221</name>
</gene>
<dbReference type="Proteomes" id="UP000315289">
    <property type="component" value="Unassembled WGS sequence"/>
</dbReference>
<evidence type="ECO:0000313" key="2">
    <source>
        <dbReference type="Proteomes" id="UP000315289"/>
    </source>
</evidence>
<name>A0A557SZ00_9ARCH</name>
<protein>
    <submittedName>
        <fullName evidence="1">Uncharacterized protein</fullName>
    </submittedName>
</protein>
<accession>A0A557SZ00</accession>
<comment type="caution">
    <text evidence="1">The sequence shown here is derived from an EMBL/GenBank/DDBJ whole genome shotgun (WGS) entry which is preliminary data.</text>
</comment>
<proteinExistence type="predicted"/>